<proteinExistence type="predicted"/>
<comment type="caution">
    <text evidence="1">The sequence shown here is derived from an EMBL/GenBank/DDBJ whole genome shotgun (WGS) entry which is preliminary data.</text>
</comment>
<reference evidence="1" key="1">
    <citation type="submission" date="2019-08" db="EMBL/GenBank/DDBJ databases">
        <authorList>
            <person name="Kucharzyk K."/>
            <person name="Murdoch R.W."/>
            <person name="Higgins S."/>
            <person name="Loffler F."/>
        </authorList>
    </citation>
    <scope>NUCLEOTIDE SEQUENCE</scope>
</reference>
<name>A0A644V8V2_9ZZZZ</name>
<accession>A0A644V8V2</accession>
<organism evidence="1">
    <name type="scientific">bioreactor metagenome</name>
    <dbReference type="NCBI Taxonomy" id="1076179"/>
    <lineage>
        <taxon>unclassified sequences</taxon>
        <taxon>metagenomes</taxon>
        <taxon>ecological metagenomes</taxon>
    </lineage>
</organism>
<dbReference type="EMBL" id="VSSQ01000235">
    <property type="protein sequence ID" value="MPL87223.1"/>
    <property type="molecule type" value="Genomic_DNA"/>
</dbReference>
<sequence length="135" mass="15257">METIEKAKRKSFKLAKMAVETKMSEERIKEILRNPKKDQVRNSQKSKLLNNGALNKYPNLSSAKKICELSSGTDSEYLEAFEVWEWYAFCKVTKACTLSLLIDALDDSPKGSFPESLAVQRIAVQFGFAGKEDLN</sequence>
<dbReference type="AlphaFoldDB" id="A0A644V8V2"/>
<protein>
    <submittedName>
        <fullName evidence="1">Uncharacterized protein</fullName>
    </submittedName>
</protein>
<evidence type="ECO:0000313" key="1">
    <source>
        <dbReference type="EMBL" id="MPL87223.1"/>
    </source>
</evidence>
<gene>
    <name evidence="1" type="ORF">SDC9_33218</name>
</gene>